<dbReference type="SUPFAM" id="SSF46785">
    <property type="entry name" value="Winged helix' DNA-binding domain"/>
    <property type="match status" value="1"/>
</dbReference>
<sequence>MRLHVDQRHDRVLEIVEQRGSLRVTELASELGVSSVTLRRDIEILARQGKVRRLHGTVLWPEATAAAPAPVAPPVPVPVRSGEGIVVGMVVPSTDYYFADVVRGAREAVEARGGRLTIGLHRYLSGEDTAQSERLLATGVDGLLLTPRWDGGEALAGEGDWAGRLDVPVVLVERRAELSSPAAALDQVATDHAYGVGAAVRHLAGLGHRRIALAAQESPTAAQLRSGHRAAVAALGLAEVPASPLDTVPSVSEADRFERTLDHLVDSVAHHGVTAVVVHSDADAVVLVPRLQSRGVKVPEELAVVAYDDEVADLAGLPLTAVAPPKRAVGAAAAGLLLDRIAELRDGARAPAPRRHVELLPELRVRASSGGPVYLETT</sequence>
<evidence type="ECO:0000256" key="2">
    <source>
        <dbReference type="ARBA" id="ARBA00023125"/>
    </source>
</evidence>
<dbReference type="PRINTS" id="PR00037">
    <property type="entry name" value="HTHLACR"/>
</dbReference>
<dbReference type="SMART" id="SM00420">
    <property type="entry name" value="HTH_DEOR"/>
    <property type="match status" value="1"/>
</dbReference>
<proteinExistence type="predicted"/>
<dbReference type="Gene3D" id="1.10.10.10">
    <property type="entry name" value="Winged helix-like DNA-binding domain superfamily/Winged helix DNA-binding domain"/>
    <property type="match status" value="1"/>
</dbReference>
<evidence type="ECO:0000313" key="6">
    <source>
        <dbReference type="Proteomes" id="UP000664167"/>
    </source>
</evidence>
<feature type="domain" description="HTH deoR-type" evidence="4">
    <location>
        <begin position="5"/>
        <end position="60"/>
    </location>
</feature>
<keyword evidence="2" id="KW-0238">DNA-binding</keyword>
<dbReference type="PROSITE" id="PS00894">
    <property type="entry name" value="HTH_DEOR_1"/>
    <property type="match status" value="1"/>
</dbReference>
<evidence type="ECO:0000259" key="4">
    <source>
        <dbReference type="PROSITE" id="PS51000"/>
    </source>
</evidence>
<dbReference type="InterPro" id="IPR001034">
    <property type="entry name" value="DeoR_HTH"/>
</dbReference>
<dbReference type="AlphaFoldDB" id="A0A939JJS1"/>
<dbReference type="PANTHER" id="PTHR30146">
    <property type="entry name" value="LACI-RELATED TRANSCRIPTIONAL REPRESSOR"/>
    <property type="match status" value="1"/>
</dbReference>
<dbReference type="RefSeq" id="WP_206965531.1">
    <property type="nucleotide sequence ID" value="NZ_BAAAJJ010000007.1"/>
</dbReference>
<accession>A0A939JJS1</accession>
<keyword evidence="1" id="KW-0805">Transcription regulation</keyword>
<reference evidence="5" key="1">
    <citation type="submission" date="2021-03" db="EMBL/GenBank/DDBJ databases">
        <title>Streptomyces poriferae sp. nov., a novel marine sponge-derived Actinobacteria species with anti-MRSA activity.</title>
        <authorList>
            <person name="Sandoval-Powers M."/>
            <person name="Kralova S."/>
            <person name="Nguyen G.-S."/>
            <person name="Fawwal D."/>
            <person name="Degnes K."/>
            <person name="Klinkenberg G."/>
            <person name="Sletta H."/>
            <person name="Wentzel A."/>
            <person name="Liles M.R."/>
        </authorList>
    </citation>
    <scope>NUCLEOTIDE SEQUENCE</scope>
    <source>
        <strain evidence="5">DSM 41794</strain>
    </source>
</reference>
<dbReference type="GO" id="GO:0000976">
    <property type="term" value="F:transcription cis-regulatory region binding"/>
    <property type="evidence" value="ECO:0007669"/>
    <property type="project" value="TreeGrafter"/>
</dbReference>
<dbReference type="InterPro" id="IPR036388">
    <property type="entry name" value="WH-like_DNA-bd_sf"/>
</dbReference>
<dbReference type="InterPro" id="IPR046335">
    <property type="entry name" value="LacI/GalR-like_sensor"/>
</dbReference>
<dbReference type="InterPro" id="IPR036390">
    <property type="entry name" value="WH_DNA-bd_sf"/>
</dbReference>
<dbReference type="GO" id="GO:0003700">
    <property type="term" value="F:DNA-binding transcription factor activity"/>
    <property type="evidence" value="ECO:0007669"/>
    <property type="project" value="InterPro"/>
</dbReference>
<dbReference type="PROSITE" id="PS51000">
    <property type="entry name" value="HTH_DEOR_2"/>
    <property type="match status" value="1"/>
</dbReference>
<keyword evidence="3" id="KW-0804">Transcription</keyword>
<organism evidence="5 6">
    <name type="scientific">Streptomyces beijiangensis</name>
    <dbReference type="NCBI Taxonomy" id="163361"/>
    <lineage>
        <taxon>Bacteria</taxon>
        <taxon>Bacillati</taxon>
        <taxon>Actinomycetota</taxon>
        <taxon>Actinomycetes</taxon>
        <taxon>Kitasatosporales</taxon>
        <taxon>Streptomycetaceae</taxon>
        <taxon>Streptomyces</taxon>
    </lineage>
</organism>
<dbReference type="EMBL" id="JAFLRJ010000252">
    <property type="protein sequence ID" value="MBO0515057.1"/>
    <property type="molecule type" value="Genomic_DNA"/>
</dbReference>
<dbReference type="PANTHER" id="PTHR30146:SF155">
    <property type="entry name" value="ALANINE RACEMASE"/>
    <property type="match status" value="1"/>
</dbReference>
<dbReference type="Proteomes" id="UP000664167">
    <property type="component" value="Unassembled WGS sequence"/>
</dbReference>
<dbReference type="InterPro" id="IPR028082">
    <property type="entry name" value="Peripla_BP_I"/>
</dbReference>
<gene>
    <name evidence="5" type="ORF">J0695_25145</name>
</gene>
<dbReference type="SUPFAM" id="SSF53822">
    <property type="entry name" value="Periplasmic binding protein-like I"/>
    <property type="match status" value="1"/>
</dbReference>
<dbReference type="InterPro" id="IPR018356">
    <property type="entry name" value="Tscrpt_reg_HTH_DeoR_CS"/>
</dbReference>
<evidence type="ECO:0000313" key="5">
    <source>
        <dbReference type="EMBL" id="MBO0515057.1"/>
    </source>
</evidence>
<keyword evidence="6" id="KW-1185">Reference proteome</keyword>
<name>A0A939JJS1_9ACTN</name>
<evidence type="ECO:0000256" key="3">
    <source>
        <dbReference type="ARBA" id="ARBA00023163"/>
    </source>
</evidence>
<comment type="caution">
    <text evidence="5">The sequence shown here is derived from an EMBL/GenBank/DDBJ whole genome shotgun (WGS) entry which is preliminary data.</text>
</comment>
<protein>
    <submittedName>
        <fullName evidence="5">DeoR/GlpR family transcriptional regulator</fullName>
    </submittedName>
</protein>
<dbReference type="Pfam" id="PF08220">
    <property type="entry name" value="HTH_DeoR"/>
    <property type="match status" value="1"/>
</dbReference>
<evidence type="ECO:0000256" key="1">
    <source>
        <dbReference type="ARBA" id="ARBA00023015"/>
    </source>
</evidence>
<dbReference type="Pfam" id="PF13377">
    <property type="entry name" value="Peripla_BP_3"/>
    <property type="match status" value="1"/>
</dbReference>
<dbReference type="Gene3D" id="3.40.50.2300">
    <property type="match status" value="2"/>
</dbReference>